<comment type="caution">
    <text evidence="2">The sequence shown here is derived from an EMBL/GenBank/DDBJ whole genome shotgun (WGS) entry which is preliminary data.</text>
</comment>
<feature type="transmembrane region" description="Helical" evidence="1">
    <location>
        <begin position="6"/>
        <end position="30"/>
    </location>
</feature>
<protein>
    <submittedName>
        <fullName evidence="2">Uncharacterized protein</fullName>
    </submittedName>
</protein>
<organism evidence="2 3">
    <name type="scientific">Actibacterium mucosum KCTC 23349</name>
    <dbReference type="NCBI Taxonomy" id="1454373"/>
    <lineage>
        <taxon>Bacteria</taxon>
        <taxon>Pseudomonadati</taxon>
        <taxon>Pseudomonadota</taxon>
        <taxon>Alphaproteobacteria</taxon>
        <taxon>Rhodobacterales</taxon>
        <taxon>Roseobacteraceae</taxon>
        <taxon>Actibacterium</taxon>
    </lineage>
</organism>
<gene>
    <name evidence="2" type="ORF">ACMU_01410</name>
</gene>
<feature type="transmembrane region" description="Helical" evidence="1">
    <location>
        <begin position="42"/>
        <end position="62"/>
    </location>
</feature>
<dbReference type="EMBL" id="JFKE01000001">
    <property type="protein sequence ID" value="KAJ57178.1"/>
    <property type="molecule type" value="Genomic_DNA"/>
</dbReference>
<feature type="transmembrane region" description="Helical" evidence="1">
    <location>
        <begin position="106"/>
        <end position="124"/>
    </location>
</feature>
<evidence type="ECO:0000313" key="3">
    <source>
        <dbReference type="Proteomes" id="UP000026249"/>
    </source>
</evidence>
<proteinExistence type="predicted"/>
<name>A0A037ZNQ3_9RHOB</name>
<evidence type="ECO:0000313" key="2">
    <source>
        <dbReference type="EMBL" id="KAJ57178.1"/>
    </source>
</evidence>
<feature type="transmembrane region" description="Helical" evidence="1">
    <location>
        <begin position="74"/>
        <end position="94"/>
    </location>
</feature>
<reference evidence="2 3" key="1">
    <citation type="submission" date="2014-03" db="EMBL/GenBank/DDBJ databases">
        <title>Draft Genome Sequence of Actibacterium mucosum KCTC 23349, a Marine Alphaproteobacterium with Complex Ionic Requirements Isolated from Mediterranean Seawater at Malvarrosa Beach, Valencia, Spain.</title>
        <authorList>
            <person name="Arahal D.R."/>
            <person name="Shao Z."/>
            <person name="Lai Q."/>
            <person name="Pujalte M.J."/>
        </authorList>
    </citation>
    <scope>NUCLEOTIDE SEQUENCE [LARGE SCALE GENOMIC DNA]</scope>
    <source>
        <strain evidence="2 3">KCTC 23349</strain>
    </source>
</reference>
<keyword evidence="1" id="KW-1133">Transmembrane helix</keyword>
<dbReference type="Proteomes" id="UP000026249">
    <property type="component" value="Unassembled WGS sequence"/>
</dbReference>
<dbReference type="AlphaFoldDB" id="A0A037ZNQ3"/>
<keyword evidence="1" id="KW-0472">Membrane</keyword>
<dbReference type="OrthoDB" id="1524823at2"/>
<keyword evidence="1" id="KW-0812">Transmembrane</keyword>
<evidence type="ECO:0000256" key="1">
    <source>
        <dbReference type="SAM" id="Phobius"/>
    </source>
</evidence>
<accession>A0A037ZNQ3</accession>
<dbReference type="RefSeq" id="WP_035255431.1">
    <property type="nucleotide sequence ID" value="NZ_JFKE01000001.1"/>
</dbReference>
<keyword evidence="3" id="KW-1185">Reference proteome</keyword>
<sequence length="125" mass="12853">MIAVTIYMLATLAIIGLHLALVLGAPWGVMTMGGQVTGQLPAAMRVGSALQAMILAFLALVVAEHAGVAQTGLVPGFAWLIWLPVAVSGVSFLLNTVVTQSRPERLFGAPMTALLLGSSLTVALS</sequence>
<dbReference type="STRING" id="1454373.ACMU_01410"/>